<keyword evidence="2" id="KW-1185">Reference proteome</keyword>
<gene>
    <name evidence="1" type="ORF">APY04_2800</name>
</gene>
<reference evidence="1 2" key="1">
    <citation type="submission" date="2015-10" db="EMBL/GenBank/DDBJ databases">
        <title>Transcriptomic analysis of a linuron degrading triple-species bacterial consortium.</title>
        <authorList>
            <person name="Albers P."/>
        </authorList>
    </citation>
    <scope>NUCLEOTIDE SEQUENCE [LARGE SCALE GENOMIC DNA]</scope>
    <source>
        <strain evidence="1 2">WDL6</strain>
    </source>
</reference>
<evidence type="ECO:0000313" key="2">
    <source>
        <dbReference type="Proteomes" id="UP000059074"/>
    </source>
</evidence>
<proteinExistence type="predicted"/>
<dbReference type="EMBL" id="LMTR01000078">
    <property type="protein sequence ID" value="KWT65562.1"/>
    <property type="molecule type" value="Genomic_DNA"/>
</dbReference>
<evidence type="ECO:0000313" key="1">
    <source>
        <dbReference type="EMBL" id="KWT65562.1"/>
    </source>
</evidence>
<organism evidence="1 2">
    <name type="scientific">Hyphomicrobium sulfonivorans</name>
    <dbReference type="NCBI Taxonomy" id="121290"/>
    <lineage>
        <taxon>Bacteria</taxon>
        <taxon>Pseudomonadati</taxon>
        <taxon>Pseudomonadota</taxon>
        <taxon>Alphaproteobacteria</taxon>
        <taxon>Hyphomicrobiales</taxon>
        <taxon>Hyphomicrobiaceae</taxon>
        <taxon>Hyphomicrobium</taxon>
    </lineage>
</organism>
<dbReference type="Proteomes" id="UP000059074">
    <property type="component" value="Unassembled WGS sequence"/>
</dbReference>
<sequence length="39" mass="4534">MLKSPCQIWLFALSATYCLREIPEFVDVCNDFGGKRRIL</sequence>
<accession>A0A120CU21</accession>
<comment type="caution">
    <text evidence="1">The sequence shown here is derived from an EMBL/GenBank/DDBJ whole genome shotgun (WGS) entry which is preliminary data.</text>
</comment>
<dbReference type="STRING" id="121290.APY04_2800"/>
<dbReference type="AlphaFoldDB" id="A0A120CU21"/>
<protein>
    <submittedName>
        <fullName evidence="1">Uncharacterized protein</fullName>
    </submittedName>
</protein>
<name>A0A120CU21_HYPSL</name>